<dbReference type="PROSITE" id="PS51352">
    <property type="entry name" value="THIOREDOXIN_2"/>
    <property type="match status" value="1"/>
</dbReference>
<feature type="domain" description="Thioredoxin" evidence="7">
    <location>
        <begin position="73"/>
        <end position="264"/>
    </location>
</feature>
<dbReference type="Gene3D" id="3.40.30.10">
    <property type="entry name" value="Glutaredoxin"/>
    <property type="match status" value="1"/>
</dbReference>
<accession>A0A9E6R8U9</accession>
<name>A0A9E6R8U9_9HYPH</name>
<feature type="chain" id="PRO_5039402957" evidence="6">
    <location>
        <begin position="43"/>
        <end position="271"/>
    </location>
</feature>
<dbReference type="PANTHER" id="PTHR13887">
    <property type="entry name" value="GLUTATHIONE S-TRANSFERASE KAPPA"/>
    <property type="match status" value="1"/>
</dbReference>
<evidence type="ECO:0000256" key="5">
    <source>
        <dbReference type="SAM" id="Coils"/>
    </source>
</evidence>
<dbReference type="RefSeq" id="WP_428978532.1">
    <property type="nucleotide sequence ID" value="NZ_CP081869.1"/>
</dbReference>
<evidence type="ECO:0000256" key="2">
    <source>
        <dbReference type="ARBA" id="ARBA00023002"/>
    </source>
</evidence>
<protein>
    <submittedName>
        <fullName evidence="8">DsbA family protein</fullName>
    </submittedName>
</protein>
<dbReference type="InterPro" id="IPR041205">
    <property type="entry name" value="ScsC_N"/>
</dbReference>
<evidence type="ECO:0000313" key="9">
    <source>
        <dbReference type="Proteomes" id="UP000825701"/>
    </source>
</evidence>
<dbReference type="CDD" id="cd03023">
    <property type="entry name" value="DsbA_Com1_like"/>
    <property type="match status" value="1"/>
</dbReference>
<keyword evidence="3" id="KW-1015">Disulfide bond</keyword>
<feature type="signal peptide" evidence="6">
    <location>
        <begin position="1"/>
        <end position="42"/>
    </location>
</feature>
<keyword evidence="5" id="KW-0175">Coiled coil</keyword>
<dbReference type="Pfam" id="PF01323">
    <property type="entry name" value="DSBA"/>
    <property type="match status" value="1"/>
</dbReference>
<evidence type="ECO:0000256" key="3">
    <source>
        <dbReference type="ARBA" id="ARBA00023157"/>
    </source>
</evidence>
<dbReference type="SUPFAM" id="SSF52833">
    <property type="entry name" value="Thioredoxin-like"/>
    <property type="match status" value="1"/>
</dbReference>
<dbReference type="InterPro" id="IPR036249">
    <property type="entry name" value="Thioredoxin-like_sf"/>
</dbReference>
<evidence type="ECO:0000313" key="8">
    <source>
        <dbReference type="EMBL" id="QZN98752.1"/>
    </source>
</evidence>
<proteinExistence type="predicted"/>
<keyword evidence="4" id="KW-0676">Redox-active center</keyword>
<dbReference type="InterPro" id="IPR013766">
    <property type="entry name" value="Thioredoxin_domain"/>
</dbReference>
<evidence type="ECO:0000256" key="1">
    <source>
        <dbReference type="ARBA" id="ARBA00022729"/>
    </source>
</evidence>
<evidence type="ECO:0000256" key="6">
    <source>
        <dbReference type="SAM" id="SignalP"/>
    </source>
</evidence>
<evidence type="ECO:0000259" key="7">
    <source>
        <dbReference type="PROSITE" id="PS51352"/>
    </source>
</evidence>
<dbReference type="GO" id="GO:0016491">
    <property type="term" value="F:oxidoreductase activity"/>
    <property type="evidence" value="ECO:0007669"/>
    <property type="project" value="UniProtKB-KW"/>
</dbReference>
<dbReference type="AlphaFoldDB" id="A0A9E6R8U9"/>
<dbReference type="KEGG" id="cmet:K6K41_17485"/>
<dbReference type="InterPro" id="IPR001853">
    <property type="entry name" value="DSBA-like_thioredoxin_dom"/>
</dbReference>
<dbReference type="Proteomes" id="UP000825701">
    <property type="component" value="Chromosome"/>
</dbReference>
<dbReference type="Pfam" id="PF18312">
    <property type="entry name" value="ScsC_N"/>
    <property type="match status" value="1"/>
</dbReference>
<organism evidence="8 9">
    <name type="scientific">Chenggangzhangella methanolivorans</name>
    <dbReference type="NCBI Taxonomy" id="1437009"/>
    <lineage>
        <taxon>Bacteria</taxon>
        <taxon>Pseudomonadati</taxon>
        <taxon>Pseudomonadota</taxon>
        <taxon>Alphaproteobacteria</taxon>
        <taxon>Hyphomicrobiales</taxon>
        <taxon>Methylopilaceae</taxon>
        <taxon>Chenggangzhangella</taxon>
    </lineage>
</organism>
<keyword evidence="2" id="KW-0560">Oxidoreductase</keyword>
<keyword evidence="1 6" id="KW-0732">Signal</keyword>
<dbReference type="EMBL" id="CP081869">
    <property type="protein sequence ID" value="QZN98752.1"/>
    <property type="molecule type" value="Genomic_DNA"/>
</dbReference>
<evidence type="ECO:0000256" key="4">
    <source>
        <dbReference type="ARBA" id="ARBA00023284"/>
    </source>
</evidence>
<reference evidence="8" key="1">
    <citation type="submission" date="2021-08" db="EMBL/GenBank/DDBJ databases">
        <authorList>
            <person name="Zhang H."/>
            <person name="Xu M."/>
            <person name="Yu Z."/>
            <person name="Yang L."/>
            <person name="Cai Y."/>
        </authorList>
    </citation>
    <scope>NUCLEOTIDE SEQUENCE</scope>
    <source>
        <strain evidence="8">CHL1</strain>
    </source>
</reference>
<feature type="coiled-coil region" evidence="5">
    <location>
        <begin position="69"/>
        <end position="98"/>
    </location>
</feature>
<gene>
    <name evidence="8" type="ORF">K6K41_17485</name>
</gene>
<sequence>MRRKTPPIKTQLIKTSLIKIWPIRLGLAACLGLFFATAQAYAEDRQPVLTADQVRQIVRDYLISNPEVLAEAAQNYKKQQQEKAAAQARAKIAEQRAAIFDPKAASIGPETAKVTIVEFFDFRCGYCKKMLPTLHKVVADSSDVRVIFRDLPILGPGSRVAATASIAARRQRPERYLDLHRALFETNDLSEASVVAAATRLGLDGEQLRKDMADPAIKAELDANAELARGLGVTGTPALILGDSLIQSSLQEGDLLQRIDAIRKSCSAAAC</sequence>
<keyword evidence="9" id="KW-1185">Reference proteome</keyword>
<dbReference type="PANTHER" id="PTHR13887:SF14">
    <property type="entry name" value="DISULFIDE BOND FORMATION PROTEIN D"/>
    <property type="match status" value="1"/>
</dbReference>